<dbReference type="Gene3D" id="3.30.450.20">
    <property type="entry name" value="PAS domain"/>
    <property type="match status" value="1"/>
</dbReference>
<evidence type="ECO:0000256" key="7">
    <source>
        <dbReference type="ARBA" id="ARBA00022777"/>
    </source>
</evidence>
<dbReference type="InterPro" id="IPR003594">
    <property type="entry name" value="HATPase_dom"/>
</dbReference>
<dbReference type="Pfam" id="PF02518">
    <property type="entry name" value="HATPase_c"/>
    <property type="match status" value="1"/>
</dbReference>
<comment type="catalytic activity">
    <reaction evidence="1">
        <text>ATP + protein L-histidine = ADP + protein N-phospho-L-histidine.</text>
        <dbReference type="EC" id="2.7.13.3"/>
    </reaction>
</comment>
<dbReference type="GO" id="GO:0005886">
    <property type="term" value="C:plasma membrane"/>
    <property type="evidence" value="ECO:0007669"/>
    <property type="project" value="TreeGrafter"/>
</dbReference>
<dbReference type="Pfam" id="PF00512">
    <property type="entry name" value="HisKA"/>
    <property type="match status" value="1"/>
</dbReference>
<dbReference type="PANTHER" id="PTHR43047">
    <property type="entry name" value="TWO-COMPONENT HISTIDINE PROTEIN KINASE"/>
    <property type="match status" value="1"/>
</dbReference>
<dbReference type="Gene3D" id="3.40.50.2300">
    <property type="match status" value="2"/>
</dbReference>
<dbReference type="SUPFAM" id="SSF55874">
    <property type="entry name" value="ATPase domain of HSP90 chaperone/DNA topoisomerase II/histidine kinase"/>
    <property type="match status" value="1"/>
</dbReference>
<dbReference type="InterPro" id="IPR003018">
    <property type="entry name" value="GAF"/>
</dbReference>
<dbReference type="SUPFAM" id="SSF55785">
    <property type="entry name" value="PYP-like sensor domain (PAS domain)"/>
    <property type="match status" value="1"/>
</dbReference>
<dbReference type="CDD" id="cd00130">
    <property type="entry name" value="PAS"/>
    <property type="match status" value="1"/>
</dbReference>
<dbReference type="SUPFAM" id="SSF55781">
    <property type="entry name" value="GAF domain-like"/>
    <property type="match status" value="1"/>
</dbReference>
<dbReference type="CDD" id="cd17546">
    <property type="entry name" value="REC_hyHK_CKI1_RcsC-like"/>
    <property type="match status" value="1"/>
</dbReference>
<feature type="domain" description="Histidine kinase" evidence="14">
    <location>
        <begin position="493"/>
        <end position="727"/>
    </location>
</feature>
<evidence type="ECO:0000256" key="13">
    <source>
        <dbReference type="SAM" id="Coils"/>
    </source>
</evidence>
<evidence type="ECO:0000256" key="6">
    <source>
        <dbReference type="ARBA" id="ARBA00022741"/>
    </source>
</evidence>
<dbReference type="CDD" id="cd16922">
    <property type="entry name" value="HATPase_EvgS-ArcB-TorS-like"/>
    <property type="match status" value="1"/>
</dbReference>
<evidence type="ECO:0000259" key="15">
    <source>
        <dbReference type="PROSITE" id="PS50110"/>
    </source>
</evidence>
<dbReference type="SMART" id="SM00065">
    <property type="entry name" value="GAF"/>
    <property type="match status" value="1"/>
</dbReference>
<dbReference type="InterPro" id="IPR005467">
    <property type="entry name" value="His_kinase_dom"/>
</dbReference>
<comment type="caution">
    <text evidence="17">The sequence shown here is derived from an EMBL/GenBank/DDBJ whole genome shotgun (WGS) entry which is preliminary data.</text>
</comment>
<dbReference type="SMART" id="SM00091">
    <property type="entry name" value="PAS"/>
    <property type="match status" value="1"/>
</dbReference>
<protein>
    <recommendedName>
        <fullName evidence="3">histidine kinase</fullName>
        <ecNumber evidence="3">2.7.13.3</ecNumber>
    </recommendedName>
</protein>
<dbReference type="SMART" id="SM00388">
    <property type="entry name" value="HisKA"/>
    <property type="match status" value="1"/>
</dbReference>
<evidence type="ECO:0000259" key="16">
    <source>
        <dbReference type="PROSITE" id="PS50113"/>
    </source>
</evidence>
<comment type="subcellular location">
    <subcellularLocation>
        <location evidence="2">Membrane</location>
    </subcellularLocation>
</comment>
<dbReference type="InterPro" id="IPR000014">
    <property type="entry name" value="PAS"/>
</dbReference>
<dbReference type="Gene3D" id="3.30.565.10">
    <property type="entry name" value="Histidine kinase-like ATPase, C-terminal domain"/>
    <property type="match status" value="1"/>
</dbReference>
<feature type="domain" description="Response regulatory" evidence="15">
    <location>
        <begin position="17"/>
        <end position="133"/>
    </location>
</feature>
<dbReference type="InterPro" id="IPR029016">
    <property type="entry name" value="GAF-like_dom_sf"/>
</dbReference>
<dbReference type="PANTHER" id="PTHR43047:SF72">
    <property type="entry name" value="OSMOSENSING HISTIDINE PROTEIN KINASE SLN1"/>
    <property type="match status" value="1"/>
</dbReference>
<dbReference type="CDD" id="cd00082">
    <property type="entry name" value="HisKA"/>
    <property type="match status" value="1"/>
</dbReference>
<dbReference type="NCBIfam" id="TIGR00229">
    <property type="entry name" value="sensory_box"/>
    <property type="match status" value="1"/>
</dbReference>
<keyword evidence="11" id="KW-0131">Cell cycle</keyword>
<dbReference type="Pfam" id="PF13185">
    <property type="entry name" value="GAF_2"/>
    <property type="match status" value="1"/>
</dbReference>
<proteinExistence type="predicted"/>
<gene>
    <name evidence="17" type="ORF">CSB45_11895</name>
</gene>
<dbReference type="InterPro" id="IPR036097">
    <property type="entry name" value="HisK_dim/P_sf"/>
</dbReference>
<dbReference type="InterPro" id="IPR004358">
    <property type="entry name" value="Sig_transdc_His_kin-like_C"/>
</dbReference>
<accession>A0A2G6E2Q4</accession>
<dbReference type="Proteomes" id="UP000229740">
    <property type="component" value="Unassembled WGS sequence"/>
</dbReference>
<dbReference type="SUPFAM" id="SSF47384">
    <property type="entry name" value="Homodimeric domain of signal transducing histidine kinase"/>
    <property type="match status" value="1"/>
</dbReference>
<organism evidence="17 18">
    <name type="scientific">candidate division KSB3 bacterium</name>
    <dbReference type="NCBI Taxonomy" id="2044937"/>
    <lineage>
        <taxon>Bacteria</taxon>
        <taxon>candidate division KSB3</taxon>
    </lineage>
</organism>
<keyword evidence="13" id="KW-0175">Coiled coil</keyword>
<dbReference type="InterPro" id="IPR003661">
    <property type="entry name" value="HisK_dim/P_dom"/>
</dbReference>
<keyword evidence="4 12" id="KW-0597">Phosphoprotein</keyword>
<evidence type="ECO:0000256" key="3">
    <source>
        <dbReference type="ARBA" id="ARBA00012438"/>
    </source>
</evidence>
<evidence type="ECO:0000256" key="9">
    <source>
        <dbReference type="ARBA" id="ARBA00023012"/>
    </source>
</evidence>
<dbReference type="EC" id="2.7.13.3" evidence="3"/>
<dbReference type="Pfam" id="PF00072">
    <property type="entry name" value="Response_reg"/>
    <property type="match status" value="2"/>
</dbReference>
<dbReference type="PROSITE" id="PS50113">
    <property type="entry name" value="PAC"/>
    <property type="match status" value="1"/>
</dbReference>
<dbReference type="PROSITE" id="PS50110">
    <property type="entry name" value="RESPONSE_REGULATORY"/>
    <property type="match status" value="2"/>
</dbReference>
<feature type="domain" description="Response regulatory" evidence="15">
    <location>
        <begin position="753"/>
        <end position="884"/>
    </location>
</feature>
<comment type="caution">
    <text evidence="12">Lacks conserved residue(s) required for the propagation of feature annotation.</text>
</comment>
<dbReference type="Gene3D" id="3.30.450.40">
    <property type="match status" value="1"/>
</dbReference>
<feature type="modified residue" description="4-aspartylphosphate" evidence="12">
    <location>
        <position position="66"/>
    </location>
</feature>
<feature type="domain" description="PAC" evidence="16">
    <location>
        <begin position="242"/>
        <end position="292"/>
    </location>
</feature>
<evidence type="ECO:0000313" key="18">
    <source>
        <dbReference type="Proteomes" id="UP000229740"/>
    </source>
</evidence>
<dbReference type="PRINTS" id="PR00344">
    <property type="entry name" value="BCTRLSENSOR"/>
</dbReference>
<reference evidence="17 18" key="1">
    <citation type="submission" date="2017-10" db="EMBL/GenBank/DDBJ databases">
        <title>Novel microbial diversity and functional potential in the marine mammal oral microbiome.</title>
        <authorList>
            <person name="Dudek N.K."/>
            <person name="Sun C.L."/>
            <person name="Burstein D."/>
            <person name="Kantor R.S."/>
            <person name="Aliaga Goltsman D.S."/>
            <person name="Bik E.M."/>
            <person name="Thomas B.C."/>
            <person name="Banfield J.F."/>
            <person name="Relman D.A."/>
        </authorList>
    </citation>
    <scope>NUCLEOTIDE SEQUENCE [LARGE SCALE GENOMIC DNA]</scope>
    <source>
        <strain evidence="17">DOLZORAL124_49_17</strain>
    </source>
</reference>
<evidence type="ECO:0000313" key="17">
    <source>
        <dbReference type="EMBL" id="PID56379.1"/>
    </source>
</evidence>
<dbReference type="InterPro" id="IPR036890">
    <property type="entry name" value="HATPase_C_sf"/>
</dbReference>
<evidence type="ECO:0000256" key="1">
    <source>
        <dbReference type="ARBA" id="ARBA00000085"/>
    </source>
</evidence>
<dbReference type="EMBL" id="PDPS01000035">
    <property type="protein sequence ID" value="PID56379.1"/>
    <property type="molecule type" value="Genomic_DNA"/>
</dbReference>
<keyword evidence="7" id="KW-0418">Kinase</keyword>
<evidence type="ECO:0000256" key="8">
    <source>
        <dbReference type="ARBA" id="ARBA00022840"/>
    </source>
</evidence>
<dbReference type="SMART" id="SM00387">
    <property type="entry name" value="HATPase_c"/>
    <property type="match status" value="1"/>
</dbReference>
<evidence type="ECO:0000256" key="12">
    <source>
        <dbReference type="PROSITE-ProRule" id="PRU00169"/>
    </source>
</evidence>
<dbReference type="SMART" id="SM00448">
    <property type="entry name" value="REC"/>
    <property type="match status" value="2"/>
</dbReference>
<dbReference type="InterPro" id="IPR001789">
    <property type="entry name" value="Sig_transdc_resp-reg_receiver"/>
</dbReference>
<keyword evidence="6" id="KW-0547">Nucleotide-binding</keyword>
<dbReference type="InterPro" id="IPR035965">
    <property type="entry name" value="PAS-like_dom_sf"/>
</dbReference>
<dbReference type="AlphaFoldDB" id="A0A2G6E2Q4"/>
<dbReference type="GO" id="GO:0005524">
    <property type="term" value="F:ATP binding"/>
    <property type="evidence" value="ECO:0007669"/>
    <property type="project" value="UniProtKB-KW"/>
</dbReference>
<name>A0A2G6E2Q4_9BACT</name>
<dbReference type="SUPFAM" id="SSF52172">
    <property type="entry name" value="CheY-like"/>
    <property type="match status" value="2"/>
</dbReference>
<evidence type="ECO:0000259" key="14">
    <source>
        <dbReference type="PROSITE" id="PS50109"/>
    </source>
</evidence>
<keyword evidence="10" id="KW-0472">Membrane</keyword>
<evidence type="ECO:0000256" key="11">
    <source>
        <dbReference type="ARBA" id="ARBA00023306"/>
    </source>
</evidence>
<dbReference type="GO" id="GO:0000155">
    <property type="term" value="F:phosphorelay sensor kinase activity"/>
    <property type="evidence" value="ECO:0007669"/>
    <property type="project" value="InterPro"/>
</dbReference>
<evidence type="ECO:0000256" key="10">
    <source>
        <dbReference type="ARBA" id="ARBA00023136"/>
    </source>
</evidence>
<keyword evidence="8" id="KW-0067">ATP-binding</keyword>
<keyword evidence="9" id="KW-0902">Two-component regulatory system</keyword>
<evidence type="ECO:0000256" key="5">
    <source>
        <dbReference type="ARBA" id="ARBA00022679"/>
    </source>
</evidence>
<dbReference type="GO" id="GO:0009927">
    <property type="term" value="F:histidine phosphotransfer kinase activity"/>
    <property type="evidence" value="ECO:0007669"/>
    <property type="project" value="TreeGrafter"/>
</dbReference>
<dbReference type="InterPro" id="IPR000700">
    <property type="entry name" value="PAS-assoc_C"/>
</dbReference>
<evidence type="ECO:0000256" key="2">
    <source>
        <dbReference type="ARBA" id="ARBA00004370"/>
    </source>
</evidence>
<dbReference type="FunFam" id="1.10.287.130:FF:000038">
    <property type="entry name" value="Sensory transduction histidine kinase"/>
    <property type="match status" value="1"/>
</dbReference>
<dbReference type="Gene3D" id="1.10.287.130">
    <property type="match status" value="1"/>
</dbReference>
<feature type="coiled-coil region" evidence="13">
    <location>
        <begin position="459"/>
        <end position="486"/>
    </location>
</feature>
<keyword evidence="5" id="KW-0808">Transferase</keyword>
<dbReference type="FunFam" id="3.30.565.10:FF:000010">
    <property type="entry name" value="Sensor histidine kinase RcsC"/>
    <property type="match status" value="1"/>
</dbReference>
<sequence length="973" mass="108928">MCNYVIQDLMETNNLAKILIVEHEPAQADELQRLLESAGYEVRVTHNGEEALVAMRLWQPTLVLSDILMPGMSGYDLCRTIKSDDALKHIPIVLATTLSDPWEIVEGLASGAKNFIVKPYEEKRLLSRISALLSTRKPDTSSDSKTGVDILKDRENSPLSLDVSHGVDLLVSDFERAVQKHAELSEAHDSYYALLKTNTAAVVVLDRSRQVKFANPAAEKMFERQLEEWEAQPFEYLLRSGEGNEVEVVRRDGAVVVAEMWVVETRWKGEAAYLVSLRDITQRKRAERAMRKRNRELSLLHRISRMFSSSLDLDTVIETALREIQRSLNAFSTSVWLIEKERNGVVCLHARGPGSVNVKNTRLALGQGLTGWAAEHNEVLIIADTWADERSHKKMSRRVKKTSRSMISVPLRSKGEVVGVLNLTAPEVNHFSQDDLQLLEPIASSMAVAIENARLYAAAQDEIAERKRMELALREAKEAADAANHAKSLFLANMSHELRTPLNAILGFSYLLRHHGTVDAIQQKRLDIINRSGEHLLTLINQVLDISKIEAGRMTLDEVPFELPALLEELIDLFRLRAEKKNLLLISECKPGLPHLVYGDEVKLRQVLINLLNNALKFTQKGSVQLSVCSQPIAKDLTQESADSELPSMEHSVQFAVKDTGVGMAAEELEQLFEAFVQTESGRIASEGTGLGLVISQNFVSLMGGEIHVESAPGKGATFSFTIPIKVFETALPLQDSSSLPVIGLEPGQPRFRILLVDKHEENRRLLQELLQPLEFELREALNGREALDVWAAWQPDLILIGLLLPVMNGYEVMERIRTLSAEAPGSASDMHHVPRISRPPIIIALTASAVEEERHEALSKGFDDFLRKPFKAQDFFELLKKHLGLKFIHGERASSSPVLDEPIQDDAMKKIPAELVRDLHHAAGTTDIMKLSTIIQTIREYDDNLAEQLETYVNNFDYDHILKLSSDAMMQG</sequence>
<dbReference type="InterPro" id="IPR011006">
    <property type="entry name" value="CheY-like_superfamily"/>
</dbReference>
<dbReference type="PROSITE" id="PS50109">
    <property type="entry name" value="HIS_KIN"/>
    <property type="match status" value="1"/>
</dbReference>
<evidence type="ECO:0000256" key="4">
    <source>
        <dbReference type="ARBA" id="ARBA00022553"/>
    </source>
</evidence>